<comment type="caution">
    <text evidence="2">The sequence shown here is derived from an EMBL/GenBank/DDBJ whole genome shotgun (WGS) entry which is preliminary data.</text>
</comment>
<evidence type="ECO:0000313" key="3">
    <source>
        <dbReference type="Proteomes" id="UP001338137"/>
    </source>
</evidence>
<dbReference type="Pfam" id="PF01344">
    <property type="entry name" value="Kelch_1"/>
    <property type="match status" value="2"/>
</dbReference>
<evidence type="ECO:0000256" key="1">
    <source>
        <dbReference type="SAM" id="SignalP"/>
    </source>
</evidence>
<sequence length="111" mass="12114">MKRFNALLFLMLIFTLLMSNMAMAETPSNDNWVLQKEMPNPRTGAAIAQVNGLIYSIGGANGSTVYSDLQVYNPTTNTWALKTKMPTARGSVSTAVVNNKIYVMGGYMGNL</sequence>
<evidence type="ECO:0000313" key="2">
    <source>
        <dbReference type="EMBL" id="MEC0232687.1"/>
    </source>
</evidence>
<dbReference type="SMART" id="SM00612">
    <property type="entry name" value="Kelch"/>
    <property type="match status" value="1"/>
</dbReference>
<keyword evidence="1" id="KW-0732">Signal</keyword>
<dbReference type="PANTHER" id="PTHR45632:SF26">
    <property type="entry name" value="BTB DOMAIN-CONTAINING PROTEIN"/>
    <property type="match status" value="1"/>
</dbReference>
<organism evidence="2 3">
    <name type="scientific">Paenibacillus alba</name>
    <dbReference type="NCBI Taxonomy" id="1197127"/>
    <lineage>
        <taxon>Bacteria</taxon>
        <taxon>Bacillati</taxon>
        <taxon>Bacillota</taxon>
        <taxon>Bacilli</taxon>
        <taxon>Bacillales</taxon>
        <taxon>Paenibacillaceae</taxon>
        <taxon>Paenibacillus</taxon>
    </lineage>
</organism>
<keyword evidence="3" id="KW-1185">Reference proteome</keyword>
<protein>
    <submittedName>
        <fullName evidence="2">Kelch repeat-containing protein</fullName>
    </submittedName>
</protein>
<dbReference type="SUPFAM" id="SSF117281">
    <property type="entry name" value="Kelch motif"/>
    <property type="match status" value="1"/>
</dbReference>
<dbReference type="Gene3D" id="2.120.10.80">
    <property type="entry name" value="Kelch-type beta propeller"/>
    <property type="match status" value="1"/>
</dbReference>
<dbReference type="InterPro" id="IPR006652">
    <property type="entry name" value="Kelch_1"/>
</dbReference>
<dbReference type="Proteomes" id="UP001338137">
    <property type="component" value="Unassembled WGS sequence"/>
</dbReference>
<feature type="signal peptide" evidence="1">
    <location>
        <begin position="1"/>
        <end position="24"/>
    </location>
</feature>
<dbReference type="EMBL" id="JARLKY010000156">
    <property type="protein sequence ID" value="MEC0232687.1"/>
    <property type="molecule type" value="Genomic_DNA"/>
</dbReference>
<accession>A0ABU6GEQ1</accession>
<feature type="chain" id="PRO_5047377117" evidence="1">
    <location>
        <begin position="25"/>
        <end position="111"/>
    </location>
</feature>
<name>A0ABU6GEQ1_9BACL</name>
<reference evidence="2 3" key="1">
    <citation type="submission" date="2023-03" db="EMBL/GenBank/DDBJ databases">
        <title>Bacillus Genome Sequencing.</title>
        <authorList>
            <person name="Dunlap C."/>
        </authorList>
    </citation>
    <scope>NUCLEOTIDE SEQUENCE [LARGE SCALE GENOMIC DNA]</scope>
    <source>
        <strain evidence="2 3">BD-533</strain>
    </source>
</reference>
<dbReference type="PANTHER" id="PTHR45632">
    <property type="entry name" value="LD33804P"/>
    <property type="match status" value="1"/>
</dbReference>
<gene>
    <name evidence="2" type="ORF">P4I72_36910</name>
</gene>
<dbReference type="InterPro" id="IPR015915">
    <property type="entry name" value="Kelch-typ_b-propeller"/>
</dbReference>
<proteinExistence type="predicted"/>